<evidence type="ECO:0000313" key="1">
    <source>
        <dbReference type="EMBL" id="TQM41567.1"/>
    </source>
</evidence>
<gene>
    <name evidence="1" type="ORF">BC670_2548</name>
</gene>
<accession>A0A543G669</accession>
<organism evidence="1 2">
    <name type="scientific">Flavobacterium branchiophilum</name>
    <dbReference type="NCBI Taxonomy" id="55197"/>
    <lineage>
        <taxon>Bacteria</taxon>
        <taxon>Pseudomonadati</taxon>
        <taxon>Bacteroidota</taxon>
        <taxon>Flavobacteriia</taxon>
        <taxon>Flavobacteriales</taxon>
        <taxon>Flavobacteriaceae</taxon>
        <taxon>Flavobacterium</taxon>
    </lineage>
</organism>
<dbReference type="AlphaFoldDB" id="A0A543G669"/>
<dbReference type="Proteomes" id="UP000320773">
    <property type="component" value="Unassembled WGS sequence"/>
</dbReference>
<reference evidence="1 2" key="1">
    <citation type="submission" date="2019-06" db="EMBL/GenBank/DDBJ databases">
        <title>Genomic Encyclopedia of Archaeal and Bacterial Type Strains, Phase II (KMG-II): from individual species to whole genera.</title>
        <authorList>
            <person name="Goeker M."/>
        </authorList>
    </citation>
    <scope>NUCLEOTIDE SEQUENCE [LARGE SCALE GENOMIC DNA]</scope>
    <source>
        <strain evidence="1 2">DSM 24789</strain>
    </source>
</reference>
<evidence type="ECO:0000313" key="2">
    <source>
        <dbReference type="Proteomes" id="UP000320773"/>
    </source>
</evidence>
<name>A0A543G669_9FLAO</name>
<comment type="caution">
    <text evidence="1">The sequence shown here is derived from an EMBL/GenBank/DDBJ whole genome shotgun (WGS) entry which is preliminary data.</text>
</comment>
<protein>
    <submittedName>
        <fullName evidence="1">Uncharacterized protein</fullName>
    </submittedName>
</protein>
<sequence>MYFSDMKKMAKILLIFFLFFLITPTIISVIKKSVDCTYMDDLSEEEQVKKEAFIALFSEPFLPLLFHTFTKKKTQIKVSQTKHEHIYIAIIIPPPELF</sequence>
<proteinExistence type="predicted"/>
<dbReference type="EMBL" id="VFPJ01000001">
    <property type="protein sequence ID" value="TQM41567.1"/>
    <property type="molecule type" value="Genomic_DNA"/>
</dbReference>